<name>A0AAW1VGF6_9CUCU</name>
<accession>A0AAW1VGF6</accession>
<comment type="caution">
    <text evidence="1">The sequence shown here is derived from an EMBL/GenBank/DDBJ whole genome shotgun (WGS) entry which is preliminary data.</text>
</comment>
<reference evidence="1 2" key="1">
    <citation type="submission" date="2023-03" db="EMBL/GenBank/DDBJ databases">
        <title>Genome insight into feeding habits of ladybird beetles.</title>
        <authorList>
            <person name="Li H.-S."/>
            <person name="Huang Y.-H."/>
            <person name="Pang H."/>
        </authorList>
    </citation>
    <scope>NUCLEOTIDE SEQUENCE [LARGE SCALE GENOMIC DNA]</scope>
    <source>
        <strain evidence="1">SYSU_2023b</strain>
        <tissue evidence="1">Whole body</tissue>
    </source>
</reference>
<evidence type="ECO:0000313" key="2">
    <source>
        <dbReference type="Proteomes" id="UP001431783"/>
    </source>
</evidence>
<dbReference type="Proteomes" id="UP001431783">
    <property type="component" value="Unassembled WGS sequence"/>
</dbReference>
<gene>
    <name evidence="1" type="ORF">WA026_016504</name>
</gene>
<keyword evidence="2" id="KW-1185">Reference proteome</keyword>
<dbReference type="AlphaFoldDB" id="A0AAW1VGF6"/>
<organism evidence="1 2">
    <name type="scientific">Henosepilachna vigintioctopunctata</name>
    <dbReference type="NCBI Taxonomy" id="420089"/>
    <lineage>
        <taxon>Eukaryota</taxon>
        <taxon>Metazoa</taxon>
        <taxon>Ecdysozoa</taxon>
        <taxon>Arthropoda</taxon>
        <taxon>Hexapoda</taxon>
        <taxon>Insecta</taxon>
        <taxon>Pterygota</taxon>
        <taxon>Neoptera</taxon>
        <taxon>Endopterygota</taxon>
        <taxon>Coleoptera</taxon>
        <taxon>Polyphaga</taxon>
        <taxon>Cucujiformia</taxon>
        <taxon>Coccinelloidea</taxon>
        <taxon>Coccinellidae</taxon>
        <taxon>Epilachninae</taxon>
        <taxon>Epilachnini</taxon>
        <taxon>Henosepilachna</taxon>
    </lineage>
</organism>
<sequence length="129" mass="14543">MLIKPVKEQKCDLTKAELLHKIDPGESKIGTSGIKNMKNGGVMINCDGNKAKEIIAVKDTNKLGNKYEGCREEILSVDSAEYESEYLEKPQTCSTQAYYRSTKIKFDNVTIRDPTKLASRFNEFFINLA</sequence>
<evidence type="ECO:0000313" key="1">
    <source>
        <dbReference type="EMBL" id="KAK9891706.1"/>
    </source>
</evidence>
<dbReference type="EMBL" id="JARQZJ010000130">
    <property type="protein sequence ID" value="KAK9891706.1"/>
    <property type="molecule type" value="Genomic_DNA"/>
</dbReference>
<protein>
    <submittedName>
        <fullName evidence="1">Uncharacterized protein</fullName>
    </submittedName>
</protein>
<proteinExistence type="predicted"/>